<dbReference type="AlphaFoldDB" id="A0AA41QWP9"/>
<dbReference type="Proteomes" id="UP001165341">
    <property type="component" value="Unassembled WGS sequence"/>
</dbReference>
<feature type="domain" description="VOC" evidence="2">
    <location>
        <begin position="183"/>
        <end position="300"/>
    </location>
</feature>
<dbReference type="PANTHER" id="PTHR43279:SF1">
    <property type="entry name" value="CATECHOL-2,3-DIOXYGENASE"/>
    <property type="match status" value="1"/>
</dbReference>
<accession>A0AA41QWP9</accession>
<protein>
    <submittedName>
        <fullName evidence="3">VOC family protein</fullName>
    </submittedName>
</protein>
<dbReference type="PROSITE" id="PS00934">
    <property type="entry name" value="GLYOXALASE_I_1"/>
    <property type="match status" value="1"/>
</dbReference>
<dbReference type="GO" id="GO:0046872">
    <property type="term" value="F:metal ion binding"/>
    <property type="evidence" value="ECO:0007669"/>
    <property type="project" value="UniProtKB-KW"/>
</dbReference>
<gene>
    <name evidence="3" type="ORF">MQH31_17065</name>
</gene>
<keyword evidence="1" id="KW-0479">Metal-binding</keyword>
<dbReference type="InterPro" id="IPR037523">
    <property type="entry name" value="VOC_core"/>
</dbReference>
<evidence type="ECO:0000259" key="2">
    <source>
        <dbReference type="PROSITE" id="PS51819"/>
    </source>
</evidence>
<organism evidence="3 4">
    <name type="scientific">Cryobacterium zhongshanensis</name>
    <dbReference type="NCBI Taxonomy" id="2928153"/>
    <lineage>
        <taxon>Bacteria</taxon>
        <taxon>Bacillati</taxon>
        <taxon>Actinomycetota</taxon>
        <taxon>Actinomycetes</taxon>
        <taxon>Micrococcales</taxon>
        <taxon>Microbacteriaceae</taxon>
        <taxon>Cryobacterium</taxon>
    </lineage>
</organism>
<dbReference type="RefSeq" id="WP_243013001.1">
    <property type="nucleotide sequence ID" value="NZ_JALGAR010000005.1"/>
</dbReference>
<reference evidence="3" key="1">
    <citation type="submission" date="2022-03" db="EMBL/GenBank/DDBJ databases">
        <title>Cryobacterium sp. nov. strain ZS14-85, isolated from Antarctic soil.</title>
        <authorList>
            <person name="Li J."/>
            <person name="Niu G."/>
        </authorList>
    </citation>
    <scope>NUCLEOTIDE SEQUENCE</scope>
    <source>
        <strain evidence="3">ZS14-85</strain>
    </source>
</reference>
<keyword evidence="4" id="KW-1185">Reference proteome</keyword>
<dbReference type="InterPro" id="IPR029068">
    <property type="entry name" value="Glyas_Bleomycin-R_OHBP_Dase"/>
</dbReference>
<evidence type="ECO:0000313" key="4">
    <source>
        <dbReference type="Proteomes" id="UP001165341"/>
    </source>
</evidence>
<dbReference type="EMBL" id="JALGAR010000005">
    <property type="protein sequence ID" value="MCI4659515.1"/>
    <property type="molecule type" value="Genomic_DNA"/>
</dbReference>
<dbReference type="SUPFAM" id="SSF54593">
    <property type="entry name" value="Glyoxalase/Bleomycin resistance protein/Dihydroxybiphenyl dioxygenase"/>
    <property type="match status" value="1"/>
</dbReference>
<name>A0AA41QWP9_9MICO</name>
<comment type="caution">
    <text evidence="3">The sequence shown here is derived from an EMBL/GenBank/DDBJ whole genome shotgun (WGS) entry which is preliminary data.</text>
</comment>
<dbReference type="InterPro" id="IPR004360">
    <property type="entry name" value="Glyas_Fos-R_dOase_dom"/>
</dbReference>
<dbReference type="InterPro" id="IPR018146">
    <property type="entry name" value="Glyoxalase_1_CS"/>
</dbReference>
<dbReference type="GO" id="GO:0004462">
    <property type="term" value="F:lactoylglutathione lyase activity"/>
    <property type="evidence" value="ECO:0007669"/>
    <property type="project" value="InterPro"/>
</dbReference>
<dbReference type="Gene3D" id="3.10.180.10">
    <property type="entry name" value="2,3-Dihydroxybiphenyl 1,2-Dioxygenase, domain 1"/>
    <property type="match status" value="2"/>
</dbReference>
<evidence type="ECO:0000256" key="1">
    <source>
        <dbReference type="ARBA" id="ARBA00022723"/>
    </source>
</evidence>
<sequence length="300" mass="31619">MTLTTDLTGSRAAAGDLLAATTGMDAVTLRVGDLALMSSYYREALALDPISAHGTSVVLGRGTTPLVVLEHTPGLPVPARNQAGLFHTAILFDTSAGLAATVLQAARDQRSSFVGSADHIVSNAFYFTDPEGNGIELYVDRDRSEWVYKNGQVQMDTLALDPNAFLQQNLPADGGEAAVGPATVGHVHLQVGDLEMARRFYVDALGFETTLDLPGALFVSAGGYHHHMAMNVWNSGGAGPRAATLGLADVAITVPGRADLDAVAERLRHRAISLEDTGSSIRVDDPWKTRVTLTVGEASV</sequence>
<proteinExistence type="predicted"/>
<dbReference type="Pfam" id="PF00903">
    <property type="entry name" value="Glyoxalase"/>
    <property type="match status" value="2"/>
</dbReference>
<dbReference type="CDD" id="cd16359">
    <property type="entry name" value="VOC_BsCatE_like_C"/>
    <property type="match status" value="1"/>
</dbReference>
<feature type="domain" description="VOC" evidence="2">
    <location>
        <begin position="23"/>
        <end position="140"/>
    </location>
</feature>
<dbReference type="PANTHER" id="PTHR43279">
    <property type="entry name" value="CATECHOL-2,3-DIOXYGENASE"/>
    <property type="match status" value="1"/>
</dbReference>
<dbReference type="PROSITE" id="PS51819">
    <property type="entry name" value="VOC"/>
    <property type="match status" value="2"/>
</dbReference>
<evidence type="ECO:0000313" key="3">
    <source>
        <dbReference type="EMBL" id="MCI4659515.1"/>
    </source>
</evidence>